<evidence type="ECO:0000256" key="9">
    <source>
        <dbReference type="ARBA" id="ARBA00031529"/>
    </source>
</evidence>
<evidence type="ECO:0000313" key="15">
    <source>
        <dbReference type="EMBL" id="SEP23571.1"/>
    </source>
</evidence>
<comment type="similarity">
    <text evidence="2">Belongs to the Cob(I)alamin adenosyltransferase family.</text>
</comment>
<comment type="pathway">
    <text evidence="1">Cofactor biosynthesis; adenosylcobalamin biosynthesis; adenosylcobalamin from cob(II)yrinate a,c-diamide: step 2/7.</text>
</comment>
<dbReference type="EMBL" id="FODY01000014">
    <property type="protein sequence ID" value="SEP23571.1"/>
    <property type="molecule type" value="Genomic_DNA"/>
</dbReference>
<gene>
    <name evidence="15" type="ORF">SAMN04490178_11499</name>
</gene>
<protein>
    <recommendedName>
        <fullName evidence="4">Corrinoid adenosyltransferase</fullName>
        <ecNumber evidence="3">2.5.1.17</ecNumber>
    </recommendedName>
    <alternativeName>
        <fullName evidence="9">Cob(II)alamin adenosyltransferase</fullName>
    </alternativeName>
    <alternativeName>
        <fullName evidence="11">Cob(II)yrinic acid a,c-diamide adenosyltransferase</fullName>
    </alternativeName>
    <alternativeName>
        <fullName evidence="10">Cobinamide/cobalamin adenosyltransferase</fullName>
    </alternativeName>
</protein>
<dbReference type="Gene3D" id="1.20.1200.10">
    <property type="entry name" value="Cobalamin adenosyltransferase-like"/>
    <property type="match status" value="1"/>
</dbReference>
<name>A0A1H8W7F4_9FIRM</name>
<evidence type="ECO:0000256" key="2">
    <source>
        <dbReference type="ARBA" id="ARBA00007487"/>
    </source>
</evidence>
<keyword evidence="8" id="KW-0067">ATP-binding</keyword>
<dbReference type="NCBIfam" id="TIGR00636">
    <property type="entry name" value="PduO_Nterm"/>
    <property type="match status" value="1"/>
</dbReference>
<accession>A0A1H8W7F4</accession>
<dbReference type="SUPFAM" id="SSF143744">
    <property type="entry name" value="GlcG-like"/>
    <property type="match status" value="1"/>
</dbReference>
<evidence type="ECO:0000259" key="14">
    <source>
        <dbReference type="Pfam" id="PF01923"/>
    </source>
</evidence>
<dbReference type="RefSeq" id="WP_091747800.1">
    <property type="nucleotide sequence ID" value="NZ_FODY01000014.1"/>
</dbReference>
<keyword evidence="16" id="KW-1185">Reference proteome</keyword>
<dbReference type="PANTHER" id="PTHR12213">
    <property type="entry name" value="CORRINOID ADENOSYLTRANSFERASE"/>
    <property type="match status" value="1"/>
</dbReference>
<organism evidence="15 16">
    <name type="scientific">Propionispora vibrioides</name>
    <dbReference type="NCBI Taxonomy" id="112903"/>
    <lineage>
        <taxon>Bacteria</taxon>
        <taxon>Bacillati</taxon>
        <taxon>Bacillota</taxon>
        <taxon>Negativicutes</taxon>
        <taxon>Selenomonadales</taxon>
        <taxon>Sporomusaceae</taxon>
        <taxon>Propionispora</taxon>
    </lineage>
</organism>
<dbReference type="GO" id="GO:0009236">
    <property type="term" value="P:cobalamin biosynthetic process"/>
    <property type="evidence" value="ECO:0007669"/>
    <property type="project" value="UniProtKB-KW"/>
</dbReference>
<feature type="domain" description="Cobalamin adenosyltransferase-like" evidence="14">
    <location>
        <begin position="3"/>
        <end position="165"/>
    </location>
</feature>
<evidence type="ECO:0000313" key="16">
    <source>
        <dbReference type="Proteomes" id="UP000198847"/>
    </source>
</evidence>
<dbReference type="PANTHER" id="PTHR12213:SF0">
    <property type="entry name" value="CORRINOID ADENOSYLTRANSFERASE MMAB"/>
    <property type="match status" value="1"/>
</dbReference>
<keyword evidence="7" id="KW-0547">Nucleotide-binding</keyword>
<dbReference type="Pfam" id="PF01923">
    <property type="entry name" value="Cob_adeno_trans"/>
    <property type="match status" value="1"/>
</dbReference>
<dbReference type="InterPro" id="IPR029499">
    <property type="entry name" value="PduO-typ"/>
</dbReference>
<dbReference type="InterPro" id="IPR016030">
    <property type="entry name" value="CblAdoTrfase-like"/>
</dbReference>
<evidence type="ECO:0000256" key="5">
    <source>
        <dbReference type="ARBA" id="ARBA00022573"/>
    </source>
</evidence>
<dbReference type="GO" id="GO:0008817">
    <property type="term" value="F:corrinoid adenosyltransferase activity"/>
    <property type="evidence" value="ECO:0007669"/>
    <property type="project" value="UniProtKB-EC"/>
</dbReference>
<dbReference type="SUPFAM" id="SSF89028">
    <property type="entry name" value="Cobalamin adenosyltransferase-like"/>
    <property type="match status" value="1"/>
</dbReference>
<evidence type="ECO:0000256" key="4">
    <source>
        <dbReference type="ARBA" id="ARBA00020963"/>
    </source>
</evidence>
<evidence type="ECO:0000256" key="13">
    <source>
        <dbReference type="ARBA" id="ARBA00048692"/>
    </source>
</evidence>
<dbReference type="GO" id="GO:0005524">
    <property type="term" value="F:ATP binding"/>
    <property type="evidence" value="ECO:0007669"/>
    <property type="project" value="UniProtKB-KW"/>
</dbReference>
<dbReference type="Pfam" id="PF03928">
    <property type="entry name" value="HbpS-like"/>
    <property type="match status" value="1"/>
</dbReference>
<keyword evidence="6 15" id="KW-0808">Transferase</keyword>
<dbReference type="Proteomes" id="UP000198847">
    <property type="component" value="Unassembled WGS sequence"/>
</dbReference>
<comment type="catalytic activity">
    <reaction evidence="13">
        <text>2 cob(II)alamin + reduced [electron-transfer flavoprotein] + 2 ATP = 2 adenosylcob(III)alamin + 2 triphosphate + oxidized [electron-transfer flavoprotein] + 3 H(+)</text>
        <dbReference type="Rhea" id="RHEA:28671"/>
        <dbReference type="Rhea" id="RHEA-COMP:10685"/>
        <dbReference type="Rhea" id="RHEA-COMP:10686"/>
        <dbReference type="ChEBI" id="CHEBI:15378"/>
        <dbReference type="ChEBI" id="CHEBI:16304"/>
        <dbReference type="ChEBI" id="CHEBI:18036"/>
        <dbReference type="ChEBI" id="CHEBI:18408"/>
        <dbReference type="ChEBI" id="CHEBI:30616"/>
        <dbReference type="ChEBI" id="CHEBI:57692"/>
        <dbReference type="ChEBI" id="CHEBI:58307"/>
        <dbReference type="EC" id="2.5.1.17"/>
    </reaction>
</comment>
<dbReference type="Gene3D" id="3.30.450.150">
    <property type="entry name" value="Haem-degrading domain"/>
    <property type="match status" value="1"/>
</dbReference>
<reference evidence="15 16" key="1">
    <citation type="submission" date="2016-10" db="EMBL/GenBank/DDBJ databases">
        <authorList>
            <person name="de Groot N.N."/>
        </authorList>
    </citation>
    <scope>NUCLEOTIDE SEQUENCE [LARGE SCALE GENOMIC DNA]</scope>
    <source>
        <strain evidence="15 16">DSM 13305</strain>
    </source>
</reference>
<keyword evidence="5" id="KW-0169">Cobalamin biosynthesis</keyword>
<dbReference type="EC" id="2.5.1.17" evidence="3"/>
<evidence type="ECO:0000256" key="8">
    <source>
        <dbReference type="ARBA" id="ARBA00022840"/>
    </source>
</evidence>
<proteinExistence type="inferred from homology"/>
<dbReference type="InterPro" id="IPR005624">
    <property type="entry name" value="PduO/GlcC-like"/>
</dbReference>
<evidence type="ECO:0000256" key="3">
    <source>
        <dbReference type="ARBA" id="ARBA00012454"/>
    </source>
</evidence>
<evidence type="ECO:0000256" key="12">
    <source>
        <dbReference type="ARBA" id="ARBA00048555"/>
    </source>
</evidence>
<dbReference type="InterPro" id="IPR038084">
    <property type="entry name" value="PduO/GlcC-like_sf"/>
</dbReference>
<dbReference type="InterPro" id="IPR036451">
    <property type="entry name" value="CblAdoTrfase-like_sf"/>
</dbReference>
<comment type="catalytic activity">
    <reaction evidence="12">
        <text>2 cob(II)yrinate a,c diamide + reduced [electron-transfer flavoprotein] + 2 ATP = 2 adenosylcob(III)yrinate a,c-diamide + 2 triphosphate + oxidized [electron-transfer flavoprotein] + 3 H(+)</text>
        <dbReference type="Rhea" id="RHEA:11528"/>
        <dbReference type="Rhea" id="RHEA-COMP:10685"/>
        <dbReference type="Rhea" id="RHEA-COMP:10686"/>
        <dbReference type="ChEBI" id="CHEBI:15378"/>
        <dbReference type="ChEBI" id="CHEBI:18036"/>
        <dbReference type="ChEBI" id="CHEBI:30616"/>
        <dbReference type="ChEBI" id="CHEBI:57692"/>
        <dbReference type="ChEBI" id="CHEBI:58307"/>
        <dbReference type="ChEBI" id="CHEBI:58503"/>
        <dbReference type="ChEBI" id="CHEBI:58537"/>
        <dbReference type="EC" id="2.5.1.17"/>
    </reaction>
</comment>
<dbReference type="OrthoDB" id="9778896at2"/>
<dbReference type="AlphaFoldDB" id="A0A1H8W7F4"/>
<sequence length="326" mass="34787">MKVYTKTGDKGETSLFSRERVPKDHVRIQVYGTLDEASAALGMAKALAKQQWVCEKIEQVQQDLILLCGDLATLELKKDRQYLITEGHIASLEQQIDELEEKRIPQKYFITPGASAVSAAIDLARSIVRRAERAVVTAKRTETIPQTVFLYMNRLSDFLFVLARCAEQEEIIAAATRGVLGALQEAVADGARKGEGSMLAKAKQVVAAAEQKAVEMGIPMVIAVVDQGGNLVLQERMDNSVLAGIALAVDKAFTAVSLKMPTSEVAKAVQPGQPLFGLASNGQGRYVVFGGGFPLEAGGQVVGAIGVSGGTVEEDMAVAKAGLAVW</sequence>
<evidence type="ECO:0000256" key="7">
    <source>
        <dbReference type="ARBA" id="ARBA00022741"/>
    </source>
</evidence>
<evidence type="ECO:0000256" key="6">
    <source>
        <dbReference type="ARBA" id="ARBA00022679"/>
    </source>
</evidence>
<evidence type="ECO:0000256" key="10">
    <source>
        <dbReference type="ARBA" id="ARBA00033334"/>
    </source>
</evidence>
<evidence type="ECO:0000256" key="1">
    <source>
        <dbReference type="ARBA" id="ARBA00005121"/>
    </source>
</evidence>
<dbReference type="STRING" id="112903.SAMN04490178_11499"/>
<evidence type="ECO:0000256" key="11">
    <source>
        <dbReference type="ARBA" id="ARBA00033354"/>
    </source>
</evidence>